<dbReference type="InterPro" id="IPR036397">
    <property type="entry name" value="RNaseH_sf"/>
</dbReference>
<dbReference type="Pfam" id="PF00078">
    <property type="entry name" value="RVT_1"/>
    <property type="match status" value="1"/>
</dbReference>
<sequence length="293" mass="32986">MFNWIKNFLCDRTIQVRVGTVLSEVYRVENGTPQGSVISPVLFNIMVNDMLSNFKGNFGVSLFADDGAIWKRGRNLEYIVEQTQKALNGVVEWANKEKAAEIGICNMKVGPTICWPEIPQWLWPEPEVDLSIKNKINERRGDAPKIVQEHQYEIWGDSVYIYTDGSKDPSSGKAAFGMYIWDKKKGRGWRLPDKTSVYTAELFAILCALRWIEKARPLVTVICSDSISALQSIENRKSKARPDILTEIFLAIIRIQKLGGTVGFMWVPAHAGIQGNEAADQLAKEKTSSNESQ</sequence>
<evidence type="ECO:0000313" key="3">
    <source>
        <dbReference type="Ensembl" id="ENSMMDP00005044475.1"/>
    </source>
</evidence>
<dbReference type="Proteomes" id="UP000472263">
    <property type="component" value="Chromosome 1"/>
</dbReference>
<organism evidence="3 4">
    <name type="scientific">Myripristis murdjan</name>
    <name type="common">pinecone soldierfish</name>
    <dbReference type="NCBI Taxonomy" id="586833"/>
    <lineage>
        <taxon>Eukaryota</taxon>
        <taxon>Metazoa</taxon>
        <taxon>Chordata</taxon>
        <taxon>Craniata</taxon>
        <taxon>Vertebrata</taxon>
        <taxon>Euteleostomi</taxon>
        <taxon>Actinopterygii</taxon>
        <taxon>Neopterygii</taxon>
        <taxon>Teleostei</taxon>
        <taxon>Neoteleostei</taxon>
        <taxon>Acanthomorphata</taxon>
        <taxon>Holocentriformes</taxon>
        <taxon>Holocentridae</taxon>
        <taxon>Myripristis</taxon>
    </lineage>
</organism>
<dbReference type="PANTHER" id="PTHR33332">
    <property type="entry name" value="REVERSE TRANSCRIPTASE DOMAIN-CONTAINING PROTEIN"/>
    <property type="match status" value="1"/>
</dbReference>
<dbReference type="InterPro" id="IPR043502">
    <property type="entry name" value="DNA/RNA_pol_sf"/>
</dbReference>
<dbReference type="InParanoid" id="A0A667ZNI8"/>
<reference evidence="3" key="1">
    <citation type="submission" date="2019-06" db="EMBL/GenBank/DDBJ databases">
        <authorList>
            <consortium name="Wellcome Sanger Institute Data Sharing"/>
        </authorList>
    </citation>
    <scope>NUCLEOTIDE SEQUENCE [LARGE SCALE GENOMIC DNA]</scope>
</reference>
<dbReference type="CDD" id="cd09276">
    <property type="entry name" value="Rnase_HI_RT_non_LTR"/>
    <property type="match status" value="1"/>
</dbReference>
<evidence type="ECO:0008006" key="5">
    <source>
        <dbReference type="Google" id="ProtNLM"/>
    </source>
</evidence>
<name>A0A667ZNI8_9TELE</name>
<dbReference type="InterPro" id="IPR000477">
    <property type="entry name" value="RT_dom"/>
</dbReference>
<proteinExistence type="predicted"/>
<dbReference type="GO" id="GO:0004523">
    <property type="term" value="F:RNA-DNA hybrid ribonuclease activity"/>
    <property type="evidence" value="ECO:0007669"/>
    <property type="project" value="InterPro"/>
</dbReference>
<accession>A0A667ZNI8</accession>
<dbReference type="InterPro" id="IPR002156">
    <property type="entry name" value="RNaseH_domain"/>
</dbReference>
<dbReference type="Ensembl" id="ENSMMDT00005045361.1">
    <property type="protein sequence ID" value="ENSMMDP00005044475.1"/>
    <property type="gene ID" value="ENSMMDG00005020414.1"/>
</dbReference>
<dbReference type="PROSITE" id="PS50878">
    <property type="entry name" value="RT_POL"/>
    <property type="match status" value="1"/>
</dbReference>
<dbReference type="SUPFAM" id="SSF56672">
    <property type="entry name" value="DNA/RNA polymerases"/>
    <property type="match status" value="1"/>
</dbReference>
<reference evidence="3" key="3">
    <citation type="submission" date="2025-09" db="UniProtKB">
        <authorList>
            <consortium name="Ensembl"/>
        </authorList>
    </citation>
    <scope>IDENTIFICATION</scope>
</reference>
<dbReference type="GeneTree" id="ENSGT00990000213092"/>
<feature type="domain" description="RNase H type-1" evidence="2">
    <location>
        <begin position="155"/>
        <end position="288"/>
    </location>
</feature>
<dbReference type="GO" id="GO:0003676">
    <property type="term" value="F:nucleic acid binding"/>
    <property type="evidence" value="ECO:0007669"/>
    <property type="project" value="InterPro"/>
</dbReference>
<reference evidence="3" key="2">
    <citation type="submission" date="2025-08" db="UniProtKB">
        <authorList>
            <consortium name="Ensembl"/>
        </authorList>
    </citation>
    <scope>IDENTIFICATION</scope>
</reference>
<protein>
    <recommendedName>
        <fullName evidence="5">RNase H type-1 domain-containing protein</fullName>
    </recommendedName>
</protein>
<dbReference type="InterPro" id="IPR012337">
    <property type="entry name" value="RNaseH-like_sf"/>
</dbReference>
<dbReference type="GO" id="GO:0006259">
    <property type="term" value="P:DNA metabolic process"/>
    <property type="evidence" value="ECO:0007669"/>
    <property type="project" value="UniProtKB-ARBA"/>
</dbReference>
<dbReference type="AlphaFoldDB" id="A0A667ZNI8"/>
<dbReference type="PROSITE" id="PS50879">
    <property type="entry name" value="RNASE_H_1"/>
    <property type="match status" value="1"/>
</dbReference>
<dbReference type="SUPFAM" id="SSF53098">
    <property type="entry name" value="Ribonuclease H-like"/>
    <property type="match status" value="1"/>
</dbReference>
<keyword evidence="4" id="KW-1185">Reference proteome</keyword>
<dbReference type="Gene3D" id="3.30.420.10">
    <property type="entry name" value="Ribonuclease H-like superfamily/Ribonuclease H"/>
    <property type="match status" value="1"/>
</dbReference>
<evidence type="ECO:0000313" key="4">
    <source>
        <dbReference type="Proteomes" id="UP000472263"/>
    </source>
</evidence>
<dbReference type="Pfam" id="PF00075">
    <property type="entry name" value="RNase_H"/>
    <property type="match status" value="1"/>
</dbReference>
<evidence type="ECO:0000259" key="2">
    <source>
        <dbReference type="PROSITE" id="PS50879"/>
    </source>
</evidence>
<evidence type="ECO:0000259" key="1">
    <source>
        <dbReference type="PROSITE" id="PS50878"/>
    </source>
</evidence>
<feature type="domain" description="Reverse transcriptase" evidence="1">
    <location>
        <begin position="1"/>
        <end position="120"/>
    </location>
</feature>